<evidence type="ECO:0000313" key="3">
    <source>
        <dbReference type="Proteomes" id="UP000799750"/>
    </source>
</evidence>
<evidence type="ECO:0000313" key="2">
    <source>
        <dbReference type="EMBL" id="KAF2502746.1"/>
    </source>
</evidence>
<dbReference type="Proteomes" id="UP000799750">
    <property type="component" value="Unassembled WGS sequence"/>
</dbReference>
<feature type="non-terminal residue" evidence="2">
    <location>
        <position position="246"/>
    </location>
</feature>
<keyword evidence="3" id="KW-1185">Reference proteome</keyword>
<gene>
    <name evidence="2" type="ORF">BU16DRAFT_475130</name>
</gene>
<dbReference type="PANTHER" id="PTHR37017:SF11">
    <property type="entry name" value="ESTERASE_LIPASE_THIOESTERASE DOMAIN-CONTAINING PROTEIN"/>
    <property type="match status" value="1"/>
</dbReference>
<accession>A0A6A6REA8</accession>
<feature type="domain" description="AB hydrolase-1" evidence="1">
    <location>
        <begin position="8"/>
        <end position="238"/>
    </location>
</feature>
<dbReference type="InterPro" id="IPR000073">
    <property type="entry name" value="AB_hydrolase_1"/>
</dbReference>
<dbReference type="SUPFAM" id="SSF53474">
    <property type="entry name" value="alpha/beta-Hydrolases"/>
    <property type="match status" value="1"/>
</dbReference>
<dbReference type="InterPro" id="IPR052897">
    <property type="entry name" value="Sec-Metab_Biosynth_Hydrolase"/>
</dbReference>
<dbReference type="Pfam" id="PF12697">
    <property type="entry name" value="Abhydrolase_6"/>
    <property type="match status" value="1"/>
</dbReference>
<protein>
    <submittedName>
        <fullName evidence="2">Alpha/beta-hydrolase</fullName>
    </submittedName>
</protein>
<dbReference type="OrthoDB" id="1263307at2759"/>
<sequence>MSAPKPTIVFVAGAFSNFDGYTPTTSILKQEGYEVIPVTLPSVGANPPHADFSAEVSAIRDAAMAPMNAGKDVVLVVHSWAGVPGSEAMKGLSKSDRESNGLKGGVVRLVYLTAAVLEVGLNGQSVAEGEPFPWMRLEPDKRVYVRDPETLMFGDLDPATRKAMAEKLESHSWGSFITETTHAAWREVPSTYLICENDNCLPAFVQELMTNTPGSLFEVERCSAGHFPTLSMPKFTADVIRRAAGE</sequence>
<dbReference type="InterPro" id="IPR029058">
    <property type="entry name" value="AB_hydrolase_fold"/>
</dbReference>
<organism evidence="2 3">
    <name type="scientific">Lophium mytilinum</name>
    <dbReference type="NCBI Taxonomy" id="390894"/>
    <lineage>
        <taxon>Eukaryota</taxon>
        <taxon>Fungi</taxon>
        <taxon>Dikarya</taxon>
        <taxon>Ascomycota</taxon>
        <taxon>Pezizomycotina</taxon>
        <taxon>Dothideomycetes</taxon>
        <taxon>Pleosporomycetidae</taxon>
        <taxon>Mytilinidiales</taxon>
        <taxon>Mytilinidiaceae</taxon>
        <taxon>Lophium</taxon>
    </lineage>
</organism>
<dbReference type="AlphaFoldDB" id="A0A6A6REA8"/>
<dbReference type="GO" id="GO:0016787">
    <property type="term" value="F:hydrolase activity"/>
    <property type="evidence" value="ECO:0007669"/>
    <property type="project" value="UniProtKB-KW"/>
</dbReference>
<dbReference type="EMBL" id="MU004181">
    <property type="protein sequence ID" value="KAF2502746.1"/>
    <property type="molecule type" value="Genomic_DNA"/>
</dbReference>
<dbReference type="Gene3D" id="3.40.50.1820">
    <property type="entry name" value="alpha/beta hydrolase"/>
    <property type="match status" value="1"/>
</dbReference>
<proteinExistence type="predicted"/>
<keyword evidence="2" id="KW-0378">Hydrolase</keyword>
<dbReference type="PANTHER" id="PTHR37017">
    <property type="entry name" value="AB HYDROLASE-1 DOMAIN-CONTAINING PROTEIN-RELATED"/>
    <property type="match status" value="1"/>
</dbReference>
<evidence type="ECO:0000259" key="1">
    <source>
        <dbReference type="Pfam" id="PF12697"/>
    </source>
</evidence>
<reference evidence="2" key="1">
    <citation type="journal article" date="2020" name="Stud. Mycol.">
        <title>101 Dothideomycetes genomes: a test case for predicting lifestyles and emergence of pathogens.</title>
        <authorList>
            <person name="Haridas S."/>
            <person name="Albert R."/>
            <person name="Binder M."/>
            <person name="Bloem J."/>
            <person name="Labutti K."/>
            <person name="Salamov A."/>
            <person name="Andreopoulos B."/>
            <person name="Baker S."/>
            <person name="Barry K."/>
            <person name="Bills G."/>
            <person name="Bluhm B."/>
            <person name="Cannon C."/>
            <person name="Castanera R."/>
            <person name="Culley D."/>
            <person name="Daum C."/>
            <person name="Ezra D."/>
            <person name="Gonzalez J."/>
            <person name="Henrissat B."/>
            <person name="Kuo A."/>
            <person name="Liang C."/>
            <person name="Lipzen A."/>
            <person name="Lutzoni F."/>
            <person name="Magnuson J."/>
            <person name="Mondo S."/>
            <person name="Nolan M."/>
            <person name="Ohm R."/>
            <person name="Pangilinan J."/>
            <person name="Park H.-J."/>
            <person name="Ramirez L."/>
            <person name="Alfaro M."/>
            <person name="Sun H."/>
            <person name="Tritt A."/>
            <person name="Yoshinaga Y."/>
            <person name="Zwiers L.-H."/>
            <person name="Turgeon B."/>
            <person name="Goodwin S."/>
            <person name="Spatafora J."/>
            <person name="Crous P."/>
            <person name="Grigoriev I."/>
        </authorList>
    </citation>
    <scope>NUCLEOTIDE SEQUENCE</scope>
    <source>
        <strain evidence="2">CBS 269.34</strain>
    </source>
</reference>
<name>A0A6A6REA8_9PEZI</name>